<dbReference type="InterPro" id="IPR011032">
    <property type="entry name" value="GroES-like_sf"/>
</dbReference>
<feature type="domain" description="Carrier" evidence="9">
    <location>
        <begin position="2018"/>
        <end position="2093"/>
    </location>
</feature>
<dbReference type="Pfam" id="PF00109">
    <property type="entry name" value="ketoacyl-synt"/>
    <property type="match status" value="1"/>
</dbReference>
<accession>A0A2N8PPA1</accession>
<dbReference type="InterPro" id="IPR014030">
    <property type="entry name" value="Ketoacyl_synth_N"/>
</dbReference>
<dbReference type="PROSITE" id="PS00012">
    <property type="entry name" value="PHOSPHOPANTETHEINE"/>
    <property type="match status" value="1"/>
</dbReference>
<dbReference type="InterPro" id="IPR036291">
    <property type="entry name" value="NAD(P)-bd_dom_sf"/>
</dbReference>
<dbReference type="Gene3D" id="3.40.50.11460">
    <property type="match status" value="1"/>
</dbReference>
<dbReference type="SMART" id="SM01294">
    <property type="entry name" value="PKS_PP_betabranch"/>
    <property type="match status" value="1"/>
</dbReference>
<feature type="active site" description="Proton acceptor; for dehydratase activity" evidence="8">
    <location>
        <position position="967"/>
    </location>
</feature>
<evidence type="ECO:0000256" key="6">
    <source>
        <dbReference type="ARBA" id="ARBA00023268"/>
    </source>
</evidence>
<dbReference type="Pfam" id="PF08240">
    <property type="entry name" value="ADH_N"/>
    <property type="match status" value="1"/>
</dbReference>
<dbReference type="Gene3D" id="1.10.1200.10">
    <property type="entry name" value="ACP-like"/>
    <property type="match status" value="1"/>
</dbReference>
<dbReference type="GO" id="GO:0016491">
    <property type="term" value="F:oxidoreductase activity"/>
    <property type="evidence" value="ECO:0007669"/>
    <property type="project" value="InterPro"/>
</dbReference>
<dbReference type="InterPro" id="IPR049552">
    <property type="entry name" value="PKS_DH_N"/>
</dbReference>
<dbReference type="InterPro" id="IPR002364">
    <property type="entry name" value="Quin_OxRdtase/zeta-crystal_CS"/>
</dbReference>
<dbReference type="InterPro" id="IPR055123">
    <property type="entry name" value="SpnB-like_Rossmann"/>
</dbReference>
<dbReference type="InterPro" id="IPR009081">
    <property type="entry name" value="PP-bd_ACP"/>
</dbReference>
<dbReference type="InterPro" id="IPR020841">
    <property type="entry name" value="PKS_Beta-ketoAc_synthase_dom"/>
</dbReference>
<dbReference type="FunFam" id="3.40.47.10:FF:000019">
    <property type="entry name" value="Polyketide synthase type I"/>
    <property type="match status" value="1"/>
</dbReference>
<reference evidence="13" key="1">
    <citation type="submission" date="2015-09" db="EMBL/GenBank/DDBJ databases">
        <authorList>
            <person name="Graham D.E."/>
            <person name="Mahan K.M."/>
            <person name="Klingeman D.M."/>
            <person name="Fida T."/>
            <person name="Giannone R.J."/>
            <person name="Hettich R.L."/>
            <person name="Parry R.J."/>
            <person name="Spain J.C."/>
        </authorList>
    </citation>
    <scope>NUCLEOTIDE SEQUENCE [LARGE SCALE GENOMIC DNA]</scope>
    <source>
        <strain evidence="13">JCM 4701</strain>
    </source>
</reference>
<dbReference type="Pfam" id="PF16197">
    <property type="entry name" value="KAsynt_C_assoc"/>
    <property type="match status" value="1"/>
</dbReference>
<dbReference type="PROSITE" id="PS52019">
    <property type="entry name" value="PKS_MFAS_DH"/>
    <property type="match status" value="1"/>
</dbReference>
<dbReference type="InterPro" id="IPR001227">
    <property type="entry name" value="Ac_transferase_dom_sf"/>
</dbReference>
<dbReference type="InterPro" id="IPR049551">
    <property type="entry name" value="PKS_DH_C"/>
</dbReference>
<dbReference type="InterPro" id="IPR014043">
    <property type="entry name" value="Acyl_transferase_dom"/>
</dbReference>
<dbReference type="SMART" id="SM00825">
    <property type="entry name" value="PKS_KS"/>
    <property type="match status" value="1"/>
</dbReference>
<dbReference type="FunFam" id="3.40.366.10:FF:000002">
    <property type="entry name" value="Probable polyketide synthase 2"/>
    <property type="match status" value="1"/>
</dbReference>
<dbReference type="InterPro" id="IPR016036">
    <property type="entry name" value="Malonyl_transacylase_ACP-bd"/>
</dbReference>
<dbReference type="Pfam" id="PF00550">
    <property type="entry name" value="PP-binding"/>
    <property type="match status" value="1"/>
</dbReference>
<dbReference type="PROSITE" id="PS00606">
    <property type="entry name" value="KS3_1"/>
    <property type="match status" value="1"/>
</dbReference>
<dbReference type="GO" id="GO:0033068">
    <property type="term" value="P:macrolide biosynthetic process"/>
    <property type="evidence" value="ECO:0007669"/>
    <property type="project" value="UniProtKB-ARBA"/>
</dbReference>
<dbReference type="InterPro" id="IPR020843">
    <property type="entry name" value="ER"/>
</dbReference>
<dbReference type="SMART" id="SM00827">
    <property type="entry name" value="PKS_AT"/>
    <property type="match status" value="1"/>
</dbReference>
<dbReference type="GO" id="GO:0008270">
    <property type="term" value="F:zinc ion binding"/>
    <property type="evidence" value="ECO:0007669"/>
    <property type="project" value="InterPro"/>
</dbReference>
<keyword evidence="4" id="KW-0808">Transferase</keyword>
<evidence type="ECO:0000256" key="2">
    <source>
        <dbReference type="ARBA" id="ARBA00022450"/>
    </source>
</evidence>
<dbReference type="InterPro" id="IPR016039">
    <property type="entry name" value="Thiolase-like"/>
</dbReference>
<dbReference type="InterPro" id="IPR018201">
    <property type="entry name" value="Ketoacyl_synth_AS"/>
</dbReference>
<keyword evidence="3" id="KW-0597">Phosphoprotein</keyword>
<gene>
    <name evidence="12" type="ORF">AOB60_01830</name>
</gene>
<dbReference type="Pfam" id="PF13602">
    <property type="entry name" value="ADH_zinc_N_2"/>
    <property type="match status" value="1"/>
</dbReference>
<evidence type="ECO:0000256" key="1">
    <source>
        <dbReference type="ARBA" id="ARBA00004792"/>
    </source>
</evidence>
<feature type="domain" description="Ketosynthase family 3 (KS3)" evidence="10">
    <location>
        <begin position="33"/>
        <end position="456"/>
    </location>
</feature>
<dbReference type="GO" id="GO:0031177">
    <property type="term" value="F:phosphopantetheine binding"/>
    <property type="evidence" value="ECO:0007669"/>
    <property type="project" value="InterPro"/>
</dbReference>
<dbReference type="CDD" id="cd05195">
    <property type="entry name" value="enoyl_red"/>
    <property type="match status" value="1"/>
</dbReference>
<dbReference type="InterPro" id="IPR016035">
    <property type="entry name" value="Acyl_Trfase/lysoPLipase"/>
</dbReference>
<dbReference type="InterPro" id="IPR032821">
    <property type="entry name" value="PKS_assoc"/>
</dbReference>
<dbReference type="SUPFAM" id="SSF53901">
    <property type="entry name" value="Thiolase-like"/>
    <property type="match status" value="1"/>
</dbReference>
<evidence type="ECO:0000256" key="3">
    <source>
        <dbReference type="ARBA" id="ARBA00022553"/>
    </source>
</evidence>
<dbReference type="Gene3D" id="3.40.47.10">
    <property type="match status" value="1"/>
</dbReference>
<evidence type="ECO:0000256" key="8">
    <source>
        <dbReference type="PROSITE-ProRule" id="PRU01363"/>
    </source>
</evidence>
<dbReference type="InterPro" id="IPR014031">
    <property type="entry name" value="Ketoacyl_synth_C"/>
</dbReference>
<dbReference type="GO" id="GO:0004315">
    <property type="term" value="F:3-oxoacyl-[acyl-carrier-protein] synthase activity"/>
    <property type="evidence" value="ECO:0007669"/>
    <property type="project" value="InterPro"/>
</dbReference>
<dbReference type="InterPro" id="IPR049900">
    <property type="entry name" value="PKS_mFAS_DH"/>
</dbReference>
<dbReference type="Pfam" id="PF21089">
    <property type="entry name" value="PKS_DH_N"/>
    <property type="match status" value="1"/>
</dbReference>
<dbReference type="FunFam" id="3.40.50.720:FF:000209">
    <property type="entry name" value="Polyketide synthase Pks12"/>
    <property type="match status" value="1"/>
</dbReference>
<dbReference type="Pfam" id="PF00698">
    <property type="entry name" value="Acyl_transf_1"/>
    <property type="match status" value="1"/>
</dbReference>
<evidence type="ECO:0000256" key="7">
    <source>
        <dbReference type="ARBA" id="ARBA00023315"/>
    </source>
</evidence>
<evidence type="ECO:0000259" key="9">
    <source>
        <dbReference type="PROSITE" id="PS50075"/>
    </source>
</evidence>
<comment type="caution">
    <text evidence="12">The sequence shown here is derived from an EMBL/GenBank/DDBJ whole genome shotgun (WGS) entry which is preliminary data.</text>
</comment>
<dbReference type="InterPro" id="IPR036736">
    <property type="entry name" value="ACP-like_sf"/>
</dbReference>
<dbReference type="Gene3D" id="3.40.50.720">
    <property type="entry name" value="NAD(P)-binding Rossmann-like Domain"/>
    <property type="match status" value="1"/>
</dbReference>
<evidence type="ECO:0000313" key="12">
    <source>
        <dbReference type="EMBL" id="PNE42856.1"/>
    </source>
</evidence>
<dbReference type="Proteomes" id="UP000236047">
    <property type="component" value="Unassembled WGS sequence"/>
</dbReference>
<feature type="region of interest" description="N-terminal hotdog fold" evidence="8">
    <location>
        <begin position="935"/>
        <end position="1060"/>
    </location>
</feature>
<sequence>MTNDAKTLEYLKRLTAELLDTRERLRSAEASAQEPVAVVSMGCRYPGGVSSPEDLWRLVVSGTDAMAPFPTDRGWNVEDLFDPDRPGQTYTREGGFVDGAAEFDADLFGISPREATAMDPQQRLLLETAWETLERAGLDPESLRGRTVGVFVGSLYVAGGSGVGVAEGTEGYHMTGNAASVLSGRLSYVFGLEGPAVTVDTACSASLVAVHQAVQALRQGECEMALAGGATVMTTPGVFTEFSRQRGLAPDGRCKAFSAAADGTGFGEGTGLVLLERLSDARRNGHPVLAVIRGSAVNQDGASNGLTAPNGFAQRRVIRAALANAKLGPADIDAVEAHGTGTTLGDPIEAQALLATYGEGRPVDQPLWLGSVKSNLGHTQGAAGIAGLIKMVMAVRHGVLPKTLHADEPSSYVDWASGGVRVLGENHDWPRTGRPRRVGISSFGISGTNSHVILEQAPADDTAKGEQPAPGLQPHRVPWVIAARGDRALRGQAERLAAEVTARPELRPADVGWSLATSRAALDQRAVVWAPDREGLLAGLAALAEDRPAPGVVRGTAADGRLAFLFSGQGSQRPGMGRELATAFPVFAEALDEVCRQLDPHLDRPLKDVLFAAEGTPEAALLEQTAYTQTALFAHEVATFRLLTHWGLTPDLLLGHSVGELAAAHAAGVLTLADACALVAARGRLMQELPGTGAMVAIQATEAEILPRLTEHAGALSLAAVNGPEAVVVSGAEQAVLDCVEHWWDRGRKTKRLQVSHAFHSPQMDGMLKEFGRVAEKLTFHPPRIPIVSNLTGEIAGADQLCSPAYWVRHAREAVRFHDGVRRLLDEGVHTFLEVGPAGVLTAMVQDCLAAEPGATGAVLAAVSRGGRPEADTALAAVAEAYVHGVPVDWTRFFMDTGARRVDLPTYAFQRRRFPWNQPGPDADVTAAGLTGLGHPLLGAALELTDDQGTALTGRLSPSTETWLADHVVLGATLVPGTAVVELAVRAGAEIGCRRLLELTQEVPLNLPDRGAVHLQVRVGPAGEQGHRPLAVHSRPEHAATDEPWVCHARGVLALEAAPAPAGPGAAWPPAGAEPVPLDGFYADLAAAGFAYGPAFRGLSRAWRLGDEVLAEIALPEAVRSDAGRYGIHPALLDAALHTAFLRQDDADPPQVRIPFSWQEVTFHGGGEPALRVRLTPTGTDTAALALWDERGVLVASVGSLVSRPVSAPQLRASRPQDALYHLDWTPATAASAAVRCAVLGDEELATALSAPAFADLGALTAVTDAGEPVPDLVLLPCHVDGAETTENKAVAARALTGRVLAVLHGWLAEERLTPARLVLLTRGAMPVTAGEPVTDLAAAAVWGLVRSAQAEHPGRFVLADLDGHAASTASLPSLPTAGEPQLALREGRVLVPRLAPGVPAGSLVPPPGTREWHLERTGAGNTVDDLALTPFPEAAAPLAPGQVRVAVRAAGLNFRDVVMALGMVPDQRLLGGEIAGVVTETARDVTALAVGDRVLGLVRGGLGPVAVADHRMLARIPEGWSFDRAASVPVTFLTAYYGLVDLAGVRPGDRVLVHAAAGGVGMAAVQLARHLGAEVFATAGPAKWGTVRGLGVDDEHLASSRTGEFEALFASTSGGHGLDVVLNSVAGEMTDASLRLVRPGGRFIEMGKTDIRDADEVAAAYEGVTYHAFDLMDAGPERIAGMLAEILALFDDGHLRPIPVTTWDVRQAPEAFRHFSQARHIGKIVLTVPPAWNSEGTVLVTGASGALGAEVARHLVRTHEVGHLVLASRRGPDGEGMAELADELTALGATTVRAVACDVADRAAVAGLLAAIPAEHPLTAVVHAAGLVDDGLLESLTPERIDTVFRPKADGAWHLHELTRERELAAFAVFSSVTGTLGAGAQANYAAANAFLDALAAHRHDQGLAATSLAWGMWSGTRGMAANLARADLDRMKRSGIAGLTADDGFALMDTALASGRPVLLPVRLDTRALRATAASGSLAAPLRALVHVAAAEATQAPAADTLRDRLGSLAPEDRRQVLLDVVRGQVALVLGHTDPERVEPQRAFKDLGFDSLTAVELRNRLNAATGLALPTTLVFDHPTPAALTDHVEGVLLAGLGSPVAPLLARLDDWAAGLAAARLDDGEREQVAARLQALARQWGGDTRAQDDATTVVDELGQATDDEVIDFISKELGIS</sequence>
<dbReference type="PANTHER" id="PTHR43775:SF51">
    <property type="entry name" value="INACTIVE PHENOLPHTHIOCEROL SYNTHESIS POLYKETIDE SYNTHASE TYPE I PKS1-RELATED"/>
    <property type="match status" value="1"/>
</dbReference>
<dbReference type="Gene3D" id="3.90.180.10">
    <property type="entry name" value="Medium-chain alcohol dehydrogenases, catalytic domain"/>
    <property type="match status" value="1"/>
</dbReference>
<dbReference type="SMART" id="SM00826">
    <property type="entry name" value="PKS_DH"/>
    <property type="match status" value="1"/>
</dbReference>
<protein>
    <submittedName>
        <fullName evidence="12">Uncharacterized protein</fullName>
    </submittedName>
</protein>
<evidence type="ECO:0000259" key="11">
    <source>
        <dbReference type="PROSITE" id="PS52019"/>
    </source>
</evidence>
<feature type="active site" description="Proton donor; for dehydratase activity" evidence="8">
    <location>
        <position position="1134"/>
    </location>
</feature>
<dbReference type="Pfam" id="PF08659">
    <property type="entry name" value="KR"/>
    <property type="match status" value="1"/>
</dbReference>
<dbReference type="Gene3D" id="3.30.70.3290">
    <property type="match status" value="1"/>
</dbReference>
<evidence type="ECO:0000256" key="5">
    <source>
        <dbReference type="ARBA" id="ARBA00023194"/>
    </source>
</evidence>
<dbReference type="CDD" id="cd00833">
    <property type="entry name" value="PKS"/>
    <property type="match status" value="1"/>
</dbReference>
<dbReference type="InterPro" id="IPR050091">
    <property type="entry name" value="PKS_NRPS_Biosynth_Enz"/>
</dbReference>
<dbReference type="InterPro" id="IPR013154">
    <property type="entry name" value="ADH-like_N"/>
</dbReference>
<dbReference type="InterPro" id="IPR020807">
    <property type="entry name" value="PKS_DH"/>
</dbReference>
<name>A0A2N8PPA1_STRNR</name>
<dbReference type="FunFam" id="3.90.180.10:FF:000032">
    <property type="entry name" value="Probable polyketide synthase pks1"/>
    <property type="match status" value="1"/>
</dbReference>
<keyword evidence="5" id="KW-0045">Antibiotic biosynthesis</keyword>
<keyword evidence="2" id="KW-0596">Phosphopantetheine</keyword>
<dbReference type="InterPro" id="IPR006162">
    <property type="entry name" value="Ppantetheine_attach_site"/>
</dbReference>
<dbReference type="SUPFAM" id="SSF50129">
    <property type="entry name" value="GroES-like"/>
    <property type="match status" value="1"/>
</dbReference>
<dbReference type="GO" id="GO:0004312">
    <property type="term" value="F:fatty acid synthase activity"/>
    <property type="evidence" value="ECO:0007669"/>
    <property type="project" value="TreeGrafter"/>
</dbReference>
<dbReference type="SMART" id="SM00822">
    <property type="entry name" value="PKS_KR"/>
    <property type="match status" value="1"/>
</dbReference>
<dbReference type="Pfam" id="PF14765">
    <property type="entry name" value="PS-DH"/>
    <property type="match status" value="1"/>
</dbReference>
<dbReference type="PROSITE" id="PS50075">
    <property type="entry name" value="CARRIER"/>
    <property type="match status" value="1"/>
</dbReference>
<dbReference type="InterPro" id="IPR020806">
    <property type="entry name" value="PKS_PP-bd"/>
</dbReference>
<dbReference type="GO" id="GO:0006633">
    <property type="term" value="P:fatty acid biosynthetic process"/>
    <property type="evidence" value="ECO:0007669"/>
    <property type="project" value="InterPro"/>
</dbReference>
<dbReference type="Gene3D" id="3.40.366.10">
    <property type="entry name" value="Malonyl-Coenzyme A Acyl Carrier Protein, domain 2"/>
    <property type="match status" value="1"/>
</dbReference>
<dbReference type="SUPFAM" id="SSF47336">
    <property type="entry name" value="ACP-like"/>
    <property type="match status" value="1"/>
</dbReference>
<dbReference type="InterPro" id="IPR042104">
    <property type="entry name" value="PKS_dehydratase_sf"/>
</dbReference>
<dbReference type="Pfam" id="PF22953">
    <property type="entry name" value="SpnB_Rossmann"/>
    <property type="match status" value="1"/>
</dbReference>
<dbReference type="PROSITE" id="PS52004">
    <property type="entry name" value="KS3_2"/>
    <property type="match status" value="1"/>
</dbReference>
<dbReference type="SMART" id="SM00829">
    <property type="entry name" value="PKS_ER"/>
    <property type="match status" value="1"/>
</dbReference>
<dbReference type="InterPro" id="IPR057326">
    <property type="entry name" value="KR_dom"/>
</dbReference>
<dbReference type="PANTHER" id="PTHR43775">
    <property type="entry name" value="FATTY ACID SYNTHASE"/>
    <property type="match status" value="1"/>
</dbReference>
<dbReference type="Pfam" id="PF02801">
    <property type="entry name" value="Ketoacyl-synt_C"/>
    <property type="match status" value="1"/>
</dbReference>
<dbReference type="InterPro" id="IPR013968">
    <property type="entry name" value="PKS_KR"/>
</dbReference>
<evidence type="ECO:0000259" key="10">
    <source>
        <dbReference type="PROSITE" id="PS52004"/>
    </source>
</evidence>
<dbReference type="Gene3D" id="3.10.129.110">
    <property type="entry name" value="Polyketide synthase dehydratase"/>
    <property type="match status" value="1"/>
</dbReference>
<dbReference type="CDD" id="cd08956">
    <property type="entry name" value="KR_3_FAS_SDR_x"/>
    <property type="match status" value="1"/>
</dbReference>
<dbReference type="SUPFAM" id="SSF55048">
    <property type="entry name" value="Probable ACP-binding domain of malonyl-CoA ACP transacylase"/>
    <property type="match status" value="1"/>
</dbReference>
<feature type="domain" description="PKS/mFAS DH" evidence="11">
    <location>
        <begin position="935"/>
        <end position="1212"/>
    </location>
</feature>
<dbReference type="FunFam" id="1.10.1200.10:FF:000007">
    <property type="entry name" value="Probable polyketide synthase pks17"/>
    <property type="match status" value="1"/>
</dbReference>
<comment type="pathway">
    <text evidence="1">Antibiotic biosynthesis.</text>
</comment>
<dbReference type="SUPFAM" id="SSF51735">
    <property type="entry name" value="NAD(P)-binding Rossmann-fold domains"/>
    <property type="match status" value="3"/>
</dbReference>
<evidence type="ECO:0000313" key="13">
    <source>
        <dbReference type="Proteomes" id="UP000236047"/>
    </source>
</evidence>
<keyword evidence="6" id="KW-0511">Multifunctional enzyme</keyword>
<feature type="region of interest" description="C-terminal hotdog fold" evidence="8">
    <location>
        <begin position="1073"/>
        <end position="1212"/>
    </location>
</feature>
<evidence type="ECO:0000256" key="4">
    <source>
        <dbReference type="ARBA" id="ARBA00022679"/>
    </source>
</evidence>
<keyword evidence="7" id="KW-0012">Acyltransferase</keyword>
<dbReference type="SUPFAM" id="SSF52151">
    <property type="entry name" value="FabD/lysophospholipase-like"/>
    <property type="match status" value="1"/>
</dbReference>
<dbReference type="PROSITE" id="PS01162">
    <property type="entry name" value="QOR_ZETA_CRYSTAL"/>
    <property type="match status" value="1"/>
</dbReference>
<organism evidence="12 13">
    <name type="scientific">Streptomyces noursei</name>
    <name type="common">Streptomyces albulus</name>
    <dbReference type="NCBI Taxonomy" id="1971"/>
    <lineage>
        <taxon>Bacteria</taxon>
        <taxon>Bacillati</taxon>
        <taxon>Actinomycetota</taxon>
        <taxon>Actinomycetes</taxon>
        <taxon>Kitasatosporales</taxon>
        <taxon>Streptomycetaceae</taxon>
        <taxon>Streptomyces</taxon>
    </lineage>
</organism>
<keyword evidence="13" id="KW-1185">Reference proteome</keyword>
<proteinExistence type="predicted"/>
<dbReference type="EMBL" id="LJSN01000002">
    <property type="protein sequence ID" value="PNE42856.1"/>
    <property type="molecule type" value="Genomic_DNA"/>
</dbReference>
<dbReference type="SMART" id="SM00823">
    <property type="entry name" value="PKS_PP"/>
    <property type="match status" value="1"/>
</dbReference>